<gene>
    <name evidence="2" type="ORF">AY601_2711</name>
</gene>
<evidence type="ECO:0000256" key="1">
    <source>
        <dbReference type="SAM" id="SignalP"/>
    </source>
</evidence>
<feature type="chain" id="PRO_5007280466" evidence="1">
    <location>
        <begin position="22"/>
        <end position="267"/>
    </location>
</feature>
<sequence precursor="true">MNKFHLIVSSVLVFTALNGHAQSKKTVMLDSYFNNETKKDTDGKLISWHYKWDEQTNGGFSLWGAEFNKAGFKTSTLYAAPTAQNLKGSAVYIIVDPDTEKENSAPEFIKATDVKTISEWVKKGGVLLLMGNDIGNAELDHFNTLAKVFGVQFNPDSRGRVTGNQFDMGKIMVPAGDPVFKTAKQLYIKEFSSLAITTPAKSILKDKDGYDVIALSKYGKGSVIIIGDPWLYNEYVDGKKLPVAYDNLKAGTDLIHWISSLIPAGKK</sequence>
<keyword evidence="1" id="KW-0732">Signal</keyword>
<evidence type="ECO:0000313" key="3">
    <source>
        <dbReference type="Proteomes" id="UP000071561"/>
    </source>
</evidence>
<dbReference type="OrthoDB" id="6381507at2"/>
<dbReference type="Gene3D" id="3.40.50.880">
    <property type="match status" value="1"/>
</dbReference>
<dbReference type="GO" id="GO:0016787">
    <property type="term" value="F:hydrolase activity"/>
    <property type="evidence" value="ECO:0007669"/>
    <property type="project" value="UniProtKB-KW"/>
</dbReference>
<feature type="signal peptide" evidence="1">
    <location>
        <begin position="1"/>
        <end position="21"/>
    </location>
</feature>
<proteinExistence type="predicted"/>
<accession>A0A127VDZ3</accession>
<dbReference type="PATRIC" id="fig|188932.3.peg.2823"/>
<protein>
    <submittedName>
        <fullName evidence="2">Glycosyl hydrolase family 88</fullName>
    </submittedName>
</protein>
<dbReference type="SUPFAM" id="SSF52317">
    <property type="entry name" value="Class I glutamine amidotransferase-like"/>
    <property type="match status" value="1"/>
</dbReference>
<dbReference type="KEGG" id="pcm:AY601_2711"/>
<dbReference type="InterPro" id="IPR029062">
    <property type="entry name" value="Class_I_gatase-like"/>
</dbReference>
<reference evidence="2 3" key="1">
    <citation type="submission" date="2016-03" db="EMBL/GenBank/DDBJ databases">
        <title>Complete genome sequence of Pedobacter cryoconitis PAMC 27485.</title>
        <authorList>
            <person name="Lee J."/>
            <person name="Kim O.-S."/>
        </authorList>
    </citation>
    <scope>NUCLEOTIDE SEQUENCE [LARGE SCALE GENOMIC DNA]</scope>
    <source>
        <strain evidence="2 3">PAMC 27485</strain>
    </source>
</reference>
<dbReference type="RefSeq" id="WP_068401905.1">
    <property type="nucleotide sequence ID" value="NZ_CP014504.1"/>
</dbReference>
<organism evidence="2 3">
    <name type="scientific">Pedobacter cryoconitis</name>
    <dbReference type="NCBI Taxonomy" id="188932"/>
    <lineage>
        <taxon>Bacteria</taxon>
        <taxon>Pseudomonadati</taxon>
        <taxon>Bacteroidota</taxon>
        <taxon>Sphingobacteriia</taxon>
        <taxon>Sphingobacteriales</taxon>
        <taxon>Sphingobacteriaceae</taxon>
        <taxon>Pedobacter</taxon>
    </lineage>
</organism>
<keyword evidence="2" id="KW-0378">Hydrolase</keyword>
<evidence type="ECO:0000313" key="2">
    <source>
        <dbReference type="EMBL" id="AMP99596.1"/>
    </source>
</evidence>
<dbReference type="AlphaFoldDB" id="A0A127VDZ3"/>
<dbReference type="Proteomes" id="UP000071561">
    <property type="component" value="Chromosome"/>
</dbReference>
<dbReference type="EMBL" id="CP014504">
    <property type="protein sequence ID" value="AMP99596.1"/>
    <property type="molecule type" value="Genomic_DNA"/>
</dbReference>
<name>A0A127VDZ3_9SPHI</name>
<keyword evidence="3" id="KW-1185">Reference proteome</keyword>